<proteinExistence type="predicted"/>
<reference evidence="1 2" key="1">
    <citation type="submission" date="2019-03" db="EMBL/GenBank/DDBJ databases">
        <title>First draft genome of Liparis tanakae, snailfish: a comprehensive survey of snailfish specific genes.</title>
        <authorList>
            <person name="Kim W."/>
            <person name="Song I."/>
            <person name="Jeong J.-H."/>
            <person name="Kim D."/>
            <person name="Kim S."/>
            <person name="Ryu S."/>
            <person name="Song J.Y."/>
            <person name="Lee S.K."/>
        </authorList>
    </citation>
    <scope>NUCLEOTIDE SEQUENCE [LARGE SCALE GENOMIC DNA]</scope>
    <source>
        <tissue evidence="1">Muscle</tissue>
    </source>
</reference>
<accession>A0A4Z2F4M2</accession>
<name>A0A4Z2F4M2_9TELE</name>
<comment type="caution">
    <text evidence="1">The sequence shown here is derived from an EMBL/GenBank/DDBJ whole genome shotgun (WGS) entry which is preliminary data.</text>
</comment>
<dbReference type="AlphaFoldDB" id="A0A4Z2F4M2"/>
<evidence type="ECO:0000313" key="2">
    <source>
        <dbReference type="Proteomes" id="UP000314294"/>
    </source>
</evidence>
<dbReference type="EMBL" id="SRLO01001667">
    <property type="protein sequence ID" value="TNN36055.1"/>
    <property type="molecule type" value="Genomic_DNA"/>
</dbReference>
<protein>
    <submittedName>
        <fullName evidence="1">Uncharacterized protein</fullName>
    </submittedName>
</protein>
<sequence length="84" mass="8953">MTAEEEEEEEEELLGGGHDLDVLKGAVCRVVVGVAAGDACAVAHGDRADFGLISDDKRPLQCVFLPMLKYVTSKPCSMDSSNII</sequence>
<organism evidence="1 2">
    <name type="scientific">Liparis tanakae</name>
    <name type="common">Tanaka's snailfish</name>
    <dbReference type="NCBI Taxonomy" id="230148"/>
    <lineage>
        <taxon>Eukaryota</taxon>
        <taxon>Metazoa</taxon>
        <taxon>Chordata</taxon>
        <taxon>Craniata</taxon>
        <taxon>Vertebrata</taxon>
        <taxon>Euteleostomi</taxon>
        <taxon>Actinopterygii</taxon>
        <taxon>Neopterygii</taxon>
        <taxon>Teleostei</taxon>
        <taxon>Neoteleostei</taxon>
        <taxon>Acanthomorphata</taxon>
        <taxon>Eupercaria</taxon>
        <taxon>Perciformes</taxon>
        <taxon>Cottioidei</taxon>
        <taxon>Cottales</taxon>
        <taxon>Liparidae</taxon>
        <taxon>Liparis</taxon>
    </lineage>
</organism>
<dbReference type="Proteomes" id="UP000314294">
    <property type="component" value="Unassembled WGS sequence"/>
</dbReference>
<evidence type="ECO:0000313" key="1">
    <source>
        <dbReference type="EMBL" id="TNN36055.1"/>
    </source>
</evidence>
<gene>
    <name evidence="1" type="ORF">EYF80_053783</name>
</gene>
<keyword evidence="2" id="KW-1185">Reference proteome</keyword>